<evidence type="ECO:0000313" key="3">
    <source>
        <dbReference type="Proteomes" id="UP000030680"/>
    </source>
</evidence>
<dbReference type="RefSeq" id="XP_005709106.1">
    <property type="nucleotide sequence ID" value="XM_005709049.1"/>
</dbReference>
<dbReference type="KEGG" id="gsl:Gasu_03560"/>
<keyword evidence="3" id="KW-1185">Reference proteome</keyword>
<dbReference type="GeneID" id="17091152"/>
<feature type="region of interest" description="Disordered" evidence="1">
    <location>
        <begin position="1"/>
        <end position="54"/>
    </location>
</feature>
<sequence>MNSDKRDKDIYESEQIVYHSSPPMSLSSSLHKESKDEKQVDVSSSDDDDSEPLECFSSIYPFQEEKDNHLGEEAYFWSKLKESGAILEQLMQFQQPLVDSVPTDVEEETQSNASYEDYSYDGDSFEESKPFFVSLHHHHLVGEFQLGDSQDPIWTKLLQLLHPKSTFPTGCLKLVIDNNLLSASVIRNCFQLLCCPLCNPNIASEVDLSKLCQCLLYLFDRRISLTVGEKESPSSMTWKGMPEWIPSFQDFERFMSHMVTITNTKQTNDSVKEKIPKPTCFILSIWKRVLSCIAACIPLITYSPYGGRFEEMDNIIQVMTRILLDPFGKTISQVCWILYRCWIVLGGGCKQLTCLVNEYFVSIFLKHATSIALQLRLLSSLDSSLQELSQYFAYKLFILYTQGEQNGFYSIAEKIKHQVGNFLLSFLKENLVYGADIQLVESDGVSGQFQKFVYPLIFEMKEFSSRAVYRVDMLNSQWQFCENTWSEHEISSFHIRDVEPQTLVKYHFKESFEPREFVGLMEDLCQHSRNCESISIIIRFALLAIQPSLLFQMESHLRERLGYAISILKSTSAGFINMNSCKMAIYLGHLHMIAECLCHSMETSHSGVIREEQLTLRHWVTGEDA</sequence>
<dbReference type="Gramene" id="EME32586">
    <property type="protein sequence ID" value="EME32586"/>
    <property type="gene ID" value="Gasu_03560"/>
</dbReference>
<evidence type="ECO:0000256" key="1">
    <source>
        <dbReference type="SAM" id="MobiDB-lite"/>
    </source>
</evidence>
<dbReference type="OrthoDB" id="10353296at2759"/>
<dbReference type="AlphaFoldDB" id="M2W9K8"/>
<proteinExistence type="predicted"/>
<organism evidence="2 3">
    <name type="scientific">Galdieria sulphuraria</name>
    <name type="common">Red alga</name>
    <dbReference type="NCBI Taxonomy" id="130081"/>
    <lineage>
        <taxon>Eukaryota</taxon>
        <taxon>Rhodophyta</taxon>
        <taxon>Bangiophyceae</taxon>
        <taxon>Galdieriales</taxon>
        <taxon>Galdieriaceae</taxon>
        <taxon>Galdieria</taxon>
    </lineage>
</organism>
<gene>
    <name evidence="2" type="ORF">Gasu_03560</name>
</gene>
<feature type="compositionally biased region" description="Basic and acidic residues" evidence="1">
    <location>
        <begin position="1"/>
        <end position="11"/>
    </location>
</feature>
<dbReference type="Proteomes" id="UP000030680">
    <property type="component" value="Unassembled WGS sequence"/>
</dbReference>
<protein>
    <submittedName>
        <fullName evidence="2">Uncharacterized protein</fullName>
    </submittedName>
</protein>
<dbReference type="EMBL" id="KB454485">
    <property type="protein sequence ID" value="EME32586.1"/>
    <property type="molecule type" value="Genomic_DNA"/>
</dbReference>
<evidence type="ECO:0000313" key="2">
    <source>
        <dbReference type="EMBL" id="EME32586.1"/>
    </source>
</evidence>
<reference evidence="3" key="1">
    <citation type="journal article" date="2013" name="Science">
        <title>Gene transfer from bacteria and archaea facilitated evolution of an extremophilic eukaryote.</title>
        <authorList>
            <person name="Schonknecht G."/>
            <person name="Chen W.H."/>
            <person name="Ternes C.M."/>
            <person name="Barbier G.G."/>
            <person name="Shrestha R.P."/>
            <person name="Stanke M."/>
            <person name="Brautigam A."/>
            <person name="Baker B.J."/>
            <person name="Banfield J.F."/>
            <person name="Garavito R.M."/>
            <person name="Carr K."/>
            <person name="Wilkerson C."/>
            <person name="Rensing S.A."/>
            <person name="Gagneul D."/>
            <person name="Dickenson N.E."/>
            <person name="Oesterhelt C."/>
            <person name="Lercher M.J."/>
            <person name="Weber A.P."/>
        </authorList>
    </citation>
    <scope>NUCLEOTIDE SEQUENCE [LARGE SCALE GENOMIC DNA]</scope>
    <source>
        <strain evidence="3">074W</strain>
    </source>
</reference>
<name>M2W9K8_GALSU</name>
<feature type="compositionally biased region" description="Low complexity" evidence="1">
    <location>
        <begin position="20"/>
        <end position="29"/>
    </location>
</feature>
<accession>M2W9K8</accession>
<feature type="compositionally biased region" description="Basic and acidic residues" evidence="1">
    <location>
        <begin position="30"/>
        <end position="40"/>
    </location>
</feature>